<evidence type="ECO:0000313" key="2">
    <source>
        <dbReference type="Proteomes" id="UP000308730"/>
    </source>
</evidence>
<dbReference type="AlphaFoldDB" id="A0A4S4N2I8"/>
<name>A0A4S4N2I8_9APHY</name>
<proteinExistence type="predicted"/>
<organism evidence="1 2">
    <name type="scientific">Antrodiella citrinella</name>
    <dbReference type="NCBI Taxonomy" id="2447956"/>
    <lineage>
        <taxon>Eukaryota</taxon>
        <taxon>Fungi</taxon>
        <taxon>Dikarya</taxon>
        <taxon>Basidiomycota</taxon>
        <taxon>Agaricomycotina</taxon>
        <taxon>Agaricomycetes</taxon>
        <taxon>Polyporales</taxon>
        <taxon>Steccherinaceae</taxon>
        <taxon>Antrodiella</taxon>
    </lineage>
</organism>
<sequence length="88" mass="9432">MHGPTLILRDAEESGAFSFSDLGKDIKKGFQTVGNVAKKVAVAAAPYVGDAVSIGAGLLLRREEEFELMARRAATILDVLAREELSLE</sequence>
<dbReference type="EMBL" id="SGPM01000031">
    <property type="protein sequence ID" value="THH32018.1"/>
    <property type="molecule type" value="Genomic_DNA"/>
</dbReference>
<protein>
    <submittedName>
        <fullName evidence="1">Uncharacterized protein</fullName>
    </submittedName>
</protein>
<accession>A0A4S4N2I8</accession>
<gene>
    <name evidence="1" type="ORF">EUX98_g2149</name>
</gene>
<keyword evidence="2" id="KW-1185">Reference proteome</keyword>
<evidence type="ECO:0000313" key="1">
    <source>
        <dbReference type="EMBL" id="THH32018.1"/>
    </source>
</evidence>
<comment type="caution">
    <text evidence="1">The sequence shown here is derived from an EMBL/GenBank/DDBJ whole genome shotgun (WGS) entry which is preliminary data.</text>
</comment>
<reference evidence="1 2" key="1">
    <citation type="submission" date="2019-02" db="EMBL/GenBank/DDBJ databases">
        <title>Genome sequencing of the rare red list fungi Antrodiella citrinella (Flaviporus citrinellus).</title>
        <authorList>
            <person name="Buettner E."/>
            <person name="Kellner H."/>
        </authorList>
    </citation>
    <scope>NUCLEOTIDE SEQUENCE [LARGE SCALE GENOMIC DNA]</scope>
    <source>
        <strain evidence="1 2">DSM 108506</strain>
    </source>
</reference>
<dbReference type="Proteomes" id="UP000308730">
    <property type="component" value="Unassembled WGS sequence"/>
</dbReference>